<feature type="transmembrane region" description="Helical" evidence="1">
    <location>
        <begin position="6"/>
        <end position="27"/>
    </location>
</feature>
<evidence type="ECO:0000313" key="3">
    <source>
        <dbReference type="Proteomes" id="UP001596037"/>
    </source>
</evidence>
<keyword evidence="3" id="KW-1185">Reference proteome</keyword>
<accession>A0ABW0NI27</accession>
<sequence length="91" mass="9411">MGPLDFFWHLCGLLAPALGVGLLVSLAGRTLLPEGARPASWLAAWMVAFLAGSAALLAGLALTGRDGTMAAYAGLVLACATSQWLLGRSWR</sequence>
<dbReference type="Proteomes" id="UP001596037">
    <property type="component" value="Unassembled WGS sequence"/>
</dbReference>
<keyword evidence="1" id="KW-0472">Membrane</keyword>
<gene>
    <name evidence="2" type="ORF">ACFPOE_14415</name>
</gene>
<evidence type="ECO:0000313" key="2">
    <source>
        <dbReference type="EMBL" id="MFC5498737.1"/>
    </source>
</evidence>
<organism evidence="2 3">
    <name type="scientific">Caenimonas terrae</name>
    <dbReference type="NCBI Taxonomy" id="696074"/>
    <lineage>
        <taxon>Bacteria</taxon>
        <taxon>Pseudomonadati</taxon>
        <taxon>Pseudomonadota</taxon>
        <taxon>Betaproteobacteria</taxon>
        <taxon>Burkholderiales</taxon>
        <taxon>Comamonadaceae</taxon>
        <taxon>Caenimonas</taxon>
    </lineage>
</organism>
<name>A0ABW0NI27_9BURK</name>
<evidence type="ECO:0000256" key="1">
    <source>
        <dbReference type="SAM" id="Phobius"/>
    </source>
</evidence>
<keyword evidence="1" id="KW-1133">Transmembrane helix</keyword>
<keyword evidence="1" id="KW-0812">Transmembrane</keyword>
<feature type="transmembrane region" description="Helical" evidence="1">
    <location>
        <begin position="39"/>
        <end position="63"/>
    </location>
</feature>
<protein>
    <recommendedName>
        <fullName evidence="4">ABC transporter permease</fullName>
    </recommendedName>
</protein>
<evidence type="ECO:0008006" key="4">
    <source>
        <dbReference type="Google" id="ProtNLM"/>
    </source>
</evidence>
<comment type="caution">
    <text evidence="2">The sequence shown here is derived from an EMBL/GenBank/DDBJ whole genome shotgun (WGS) entry which is preliminary data.</text>
</comment>
<feature type="transmembrane region" description="Helical" evidence="1">
    <location>
        <begin position="69"/>
        <end position="86"/>
    </location>
</feature>
<dbReference type="EMBL" id="JBHSMF010000009">
    <property type="protein sequence ID" value="MFC5498737.1"/>
    <property type="molecule type" value="Genomic_DNA"/>
</dbReference>
<dbReference type="RefSeq" id="WP_376850818.1">
    <property type="nucleotide sequence ID" value="NZ_JBHSMF010000009.1"/>
</dbReference>
<reference evidence="3" key="1">
    <citation type="journal article" date="2019" name="Int. J. Syst. Evol. Microbiol.">
        <title>The Global Catalogue of Microorganisms (GCM) 10K type strain sequencing project: providing services to taxonomists for standard genome sequencing and annotation.</title>
        <authorList>
            <consortium name="The Broad Institute Genomics Platform"/>
            <consortium name="The Broad Institute Genome Sequencing Center for Infectious Disease"/>
            <person name="Wu L."/>
            <person name="Ma J."/>
        </authorList>
    </citation>
    <scope>NUCLEOTIDE SEQUENCE [LARGE SCALE GENOMIC DNA]</scope>
    <source>
        <strain evidence="3">CCUG 57401</strain>
    </source>
</reference>
<proteinExistence type="predicted"/>